<evidence type="ECO:0000256" key="1">
    <source>
        <dbReference type="SAM" id="SignalP"/>
    </source>
</evidence>
<gene>
    <name evidence="2" type="ORF">ACFSKV_02670</name>
</gene>
<evidence type="ECO:0000313" key="3">
    <source>
        <dbReference type="Proteomes" id="UP001597414"/>
    </source>
</evidence>
<feature type="signal peptide" evidence="1">
    <location>
        <begin position="1"/>
        <end position="21"/>
    </location>
</feature>
<proteinExistence type="predicted"/>
<organism evidence="2 3">
    <name type="scientific">Shivajiella indica</name>
    <dbReference type="NCBI Taxonomy" id="872115"/>
    <lineage>
        <taxon>Bacteria</taxon>
        <taxon>Pseudomonadati</taxon>
        <taxon>Bacteroidota</taxon>
        <taxon>Cytophagia</taxon>
        <taxon>Cytophagales</taxon>
        <taxon>Cyclobacteriaceae</taxon>
        <taxon>Shivajiella</taxon>
    </lineage>
</organism>
<keyword evidence="1" id="KW-0732">Signal</keyword>
<accession>A0ABW5B3P2</accession>
<dbReference type="Proteomes" id="UP001597414">
    <property type="component" value="Unassembled WGS sequence"/>
</dbReference>
<evidence type="ECO:0000313" key="2">
    <source>
        <dbReference type="EMBL" id="MFD2200453.1"/>
    </source>
</evidence>
<reference evidence="3" key="1">
    <citation type="journal article" date="2019" name="Int. J. Syst. Evol. Microbiol.">
        <title>The Global Catalogue of Microorganisms (GCM) 10K type strain sequencing project: providing services to taxonomists for standard genome sequencing and annotation.</title>
        <authorList>
            <consortium name="The Broad Institute Genomics Platform"/>
            <consortium name="The Broad Institute Genome Sequencing Center for Infectious Disease"/>
            <person name="Wu L."/>
            <person name="Ma J."/>
        </authorList>
    </citation>
    <scope>NUCLEOTIDE SEQUENCE [LARGE SCALE GENOMIC DNA]</scope>
    <source>
        <strain evidence="3">KCTC 19812</strain>
    </source>
</reference>
<feature type="chain" id="PRO_5046754909" evidence="1">
    <location>
        <begin position="22"/>
        <end position="183"/>
    </location>
</feature>
<protein>
    <submittedName>
        <fullName evidence="2">Uncharacterized protein</fullName>
    </submittedName>
</protein>
<sequence length="183" mass="20986">MRYYSSLLLMLSIFWSCSNISNTNGTEETAYFPFKDFVEVQIPKLEGKSVYKVININGKKETSQITPTQEEWMKDLDSFLQVDINKPALSGAYETQKSEKYLIHELKEGEKGKIKKIVVQYEGGEVKQISFISKTENPFYSSQSRGVLMFDGETGEIFQYSLENIQEIIFSKPNKMIVNASVE</sequence>
<keyword evidence="3" id="KW-1185">Reference proteome</keyword>
<dbReference type="EMBL" id="JBHUIV010000006">
    <property type="protein sequence ID" value="MFD2200453.1"/>
    <property type="molecule type" value="Genomic_DNA"/>
</dbReference>
<name>A0ABW5B3P2_9BACT</name>
<comment type="caution">
    <text evidence="2">The sequence shown here is derived from an EMBL/GenBank/DDBJ whole genome shotgun (WGS) entry which is preliminary data.</text>
</comment>